<evidence type="ECO:0000256" key="3">
    <source>
        <dbReference type="ARBA" id="ARBA00022833"/>
    </source>
</evidence>
<dbReference type="PROSITE" id="PS01360">
    <property type="entry name" value="ZF_MYND_1"/>
    <property type="match status" value="1"/>
</dbReference>
<gene>
    <name evidence="6" type="ORF">FisN_18Hh027</name>
</gene>
<comment type="caution">
    <text evidence="6">The sequence shown here is derived from an EMBL/GenBank/DDBJ whole genome shotgun (WGS) entry which is preliminary data.</text>
</comment>
<dbReference type="InterPro" id="IPR002893">
    <property type="entry name" value="Znf_MYND"/>
</dbReference>
<evidence type="ECO:0000256" key="2">
    <source>
        <dbReference type="ARBA" id="ARBA00022771"/>
    </source>
</evidence>
<dbReference type="AlphaFoldDB" id="A0A1Z5JUW9"/>
<sequence length="233" mass="26425">MTTTTESSSLSTEWLQTLELGYAGVATPSFSNNKCFHCNIPLTTPKQCSQCHVATYCSKECQIQDWKQRHKKYCAAYQRIDAQGRWNTPDDDSAHARHHVLHQIRLYAMPYAVYQMQALGRGFLFIQSTQTLAALTLPGRNRSVLLHYLTLGEYDAEVCRDDFELTAVRTCLQKAVNDYDAQQQMVVLMRFRCGHVAVGIIPLSLEFAVCLQLGKEYYQNVTAGALELQLDDD</sequence>
<dbReference type="Pfam" id="PF01753">
    <property type="entry name" value="zf-MYND"/>
    <property type="match status" value="1"/>
</dbReference>
<protein>
    <recommendedName>
        <fullName evidence="5">MYND-type domain-containing protein</fullName>
    </recommendedName>
</protein>
<evidence type="ECO:0000256" key="1">
    <source>
        <dbReference type="ARBA" id="ARBA00022723"/>
    </source>
</evidence>
<evidence type="ECO:0000256" key="4">
    <source>
        <dbReference type="PROSITE-ProRule" id="PRU00134"/>
    </source>
</evidence>
<keyword evidence="3" id="KW-0862">Zinc</keyword>
<proteinExistence type="predicted"/>
<dbReference type="Proteomes" id="UP000198406">
    <property type="component" value="Unassembled WGS sequence"/>
</dbReference>
<evidence type="ECO:0000313" key="7">
    <source>
        <dbReference type="Proteomes" id="UP000198406"/>
    </source>
</evidence>
<dbReference type="Gene3D" id="6.10.140.2220">
    <property type="match status" value="1"/>
</dbReference>
<dbReference type="GO" id="GO:0008270">
    <property type="term" value="F:zinc ion binding"/>
    <property type="evidence" value="ECO:0007669"/>
    <property type="project" value="UniProtKB-KW"/>
</dbReference>
<feature type="domain" description="MYND-type" evidence="5">
    <location>
        <begin position="35"/>
        <end position="74"/>
    </location>
</feature>
<reference evidence="6 7" key="1">
    <citation type="journal article" date="2015" name="Plant Cell">
        <title>Oil accumulation by the oleaginous diatom Fistulifera solaris as revealed by the genome and transcriptome.</title>
        <authorList>
            <person name="Tanaka T."/>
            <person name="Maeda Y."/>
            <person name="Veluchamy A."/>
            <person name="Tanaka M."/>
            <person name="Abida H."/>
            <person name="Marechal E."/>
            <person name="Bowler C."/>
            <person name="Muto M."/>
            <person name="Sunaga Y."/>
            <person name="Tanaka M."/>
            <person name="Yoshino T."/>
            <person name="Taniguchi T."/>
            <person name="Fukuda Y."/>
            <person name="Nemoto M."/>
            <person name="Matsumoto M."/>
            <person name="Wong P.S."/>
            <person name="Aburatani S."/>
            <person name="Fujibuchi W."/>
        </authorList>
    </citation>
    <scope>NUCLEOTIDE SEQUENCE [LARGE SCALE GENOMIC DNA]</scope>
    <source>
        <strain evidence="6 7">JPCC DA0580</strain>
    </source>
</reference>
<evidence type="ECO:0000313" key="6">
    <source>
        <dbReference type="EMBL" id="GAX17827.1"/>
    </source>
</evidence>
<organism evidence="6 7">
    <name type="scientific">Fistulifera solaris</name>
    <name type="common">Oleaginous diatom</name>
    <dbReference type="NCBI Taxonomy" id="1519565"/>
    <lineage>
        <taxon>Eukaryota</taxon>
        <taxon>Sar</taxon>
        <taxon>Stramenopiles</taxon>
        <taxon>Ochrophyta</taxon>
        <taxon>Bacillariophyta</taxon>
        <taxon>Bacillariophyceae</taxon>
        <taxon>Bacillariophycidae</taxon>
        <taxon>Naviculales</taxon>
        <taxon>Naviculaceae</taxon>
        <taxon>Fistulifera</taxon>
    </lineage>
</organism>
<keyword evidence="2 4" id="KW-0863">Zinc-finger</keyword>
<dbReference type="InParanoid" id="A0A1Z5JUW9"/>
<dbReference type="SUPFAM" id="SSF144232">
    <property type="entry name" value="HIT/MYND zinc finger-like"/>
    <property type="match status" value="1"/>
</dbReference>
<name>A0A1Z5JUW9_FISSO</name>
<dbReference type="OrthoDB" id="3056838at2759"/>
<dbReference type="EMBL" id="BDSP01000123">
    <property type="protein sequence ID" value="GAX17827.1"/>
    <property type="molecule type" value="Genomic_DNA"/>
</dbReference>
<keyword evidence="1" id="KW-0479">Metal-binding</keyword>
<dbReference type="PROSITE" id="PS50865">
    <property type="entry name" value="ZF_MYND_2"/>
    <property type="match status" value="1"/>
</dbReference>
<accession>A0A1Z5JUW9</accession>
<evidence type="ECO:0000259" key="5">
    <source>
        <dbReference type="PROSITE" id="PS50865"/>
    </source>
</evidence>
<keyword evidence="7" id="KW-1185">Reference proteome</keyword>